<dbReference type="GO" id="GO:0050660">
    <property type="term" value="F:flavin adenine dinucleotide binding"/>
    <property type="evidence" value="ECO:0007669"/>
    <property type="project" value="InterPro"/>
</dbReference>
<dbReference type="PROSITE" id="PS51371">
    <property type="entry name" value="CBS"/>
    <property type="match status" value="2"/>
</dbReference>
<dbReference type="InterPro" id="IPR044751">
    <property type="entry name" value="Ion_transp-like_CBS"/>
</dbReference>
<dbReference type="PROSITE" id="PS51846">
    <property type="entry name" value="CNNM"/>
    <property type="match status" value="1"/>
</dbReference>
<sequence length="433" mass="48247">MDSTGNLVMIVALLALVAMSGYFSATETAFTSLNRIRLKNRAENGDRRAAKTMALAEDYDKLLSTILIGNNIVNNVATTIGAVLFIRLIGETRGPTVSATVLTVVILIFGEVSPKSLAKENPEAWAMFATPLLRFFTWILTPANFLFTVWKKLLSLVFRNNGDDGITEEELVGMVDQAENEGGLDEHESDLIRNAIEFSDLEVSEILTPRVDLVAAEDTATVEEVARLFVESGYSRLPIYHDNIDNIIGLIHEKDFYAARYRGLSDIFHLKAPIQYTTGTTKISELLRMLQRNKAHMAVVVDEYGGTEGIVTMEDIMEELVGEIWDEHDEVVELFRKQEDGSYLIGCTADLDDLYDLFSVKGNDDSDAVTVSGWVMEQVGRVPEIGDHFQAEGLDVTVTKVEHRRVMEIQVRVLEVEADEETKNGKKNGKSEK</sequence>
<evidence type="ECO:0000259" key="10">
    <source>
        <dbReference type="PROSITE" id="PS51371"/>
    </source>
</evidence>
<dbReference type="InterPro" id="IPR005170">
    <property type="entry name" value="Transptr-assoc_dom"/>
</dbReference>
<dbReference type="PANTHER" id="PTHR22777">
    <property type="entry name" value="HEMOLYSIN-RELATED"/>
    <property type="match status" value="1"/>
</dbReference>
<proteinExistence type="inferred from homology"/>
<dbReference type="CDD" id="cd04590">
    <property type="entry name" value="CBS_pair_CorC_HlyC_assoc"/>
    <property type="match status" value="1"/>
</dbReference>
<keyword evidence="6 8" id="KW-0129">CBS domain</keyword>
<keyword evidence="7 9" id="KW-0472">Membrane</keyword>
<dbReference type="SMART" id="SM00116">
    <property type="entry name" value="CBS"/>
    <property type="match status" value="2"/>
</dbReference>
<evidence type="ECO:0000256" key="8">
    <source>
        <dbReference type="PROSITE-ProRule" id="PRU00703"/>
    </source>
</evidence>
<dbReference type="SUPFAM" id="SSF56176">
    <property type="entry name" value="FAD-binding/transporter-associated domain-like"/>
    <property type="match status" value="1"/>
</dbReference>
<name>A0A9D1F8H7_9FIRM</name>
<evidence type="ECO:0000256" key="1">
    <source>
        <dbReference type="ARBA" id="ARBA00004141"/>
    </source>
</evidence>
<dbReference type="InterPro" id="IPR000644">
    <property type="entry name" value="CBS_dom"/>
</dbReference>
<reference evidence="12" key="1">
    <citation type="submission" date="2020-10" db="EMBL/GenBank/DDBJ databases">
        <authorList>
            <person name="Gilroy R."/>
        </authorList>
    </citation>
    <scope>NUCLEOTIDE SEQUENCE</scope>
    <source>
        <strain evidence="12">ChiBcec16-1751</strain>
    </source>
</reference>
<keyword evidence="3 9" id="KW-0812">Transmembrane</keyword>
<evidence type="ECO:0000256" key="2">
    <source>
        <dbReference type="ARBA" id="ARBA00006337"/>
    </source>
</evidence>
<comment type="caution">
    <text evidence="12">The sequence shown here is derived from an EMBL/GenBank/DDBJ whole genome shotgun (WGS) entry which is preliminary data.</text>
</comment>
<organism evidence="12 13">
    <name type="scientific">Candidatus Avoscillospira avistercoris</name>
    <dbReference type="NCBI Taxonomy" id="2840707"/>
    <lineage>
        <taxon>Bacteria</taxon>
        <taxon>Bacillati</taxon>
        <taxon>Bacillota</taxon>
        <taxon>Clostridia</taxon>
        <taxon>Eubacteriales</taxon>
        <taxon>Oscillospiraceae</taxon>
        <taxon>Oscillospiraceae incertae sedis</taxon>
        <taxon>Candidatus Avoscillospira</taxon>
    </lineage>
</organism>
<dbReference type="Pfam" id="PF01595">
    <property type="entry name" value="CNNM"/>
    <property type="match status" value="1"/>
</dbReference>
<dbReference type="InterPro" id="IPR046342">
    <property type="entry name" value="CBS_dom_sf"/>
</dbReference>
<comment type="similarity">
    <text evidence="2">Belongs to the UPF0053 family.</text>
</comment>
<evidence type="ECO:0000256" key="7">
    <source>
        <dbReference type="ARBA" id="ARBA00023136"/>
    </source>
</evidence>
<dbReference type="InterPro" id="IPR036318">
    <property type="entry name" value="FAD-bd_PCMH-like_sf"/>
</dbReference>
<dbReference type="Gene3D" id="3.30.465.10">
    <property type="match status" value="1"/>
</dbReference>
<evidence type="ECO:0000313" key="13">
    <source>
        <dbReference type="Proteomes" id="UP000886741"/>
    </source>
</evidence>
<dbReference type="PANTHER" id="PTHR22777:SF17">
    <property type="entry name" value="UPF0053 PROTEIN SLL0260"/>
    <property type="match status" value="1"/>
</dbReference>
<dbReference type="AlphaFoldDB" id="A0A9D1F8H7"/>
<evidence type="ECO:0000256" key="9">
    <source>
        <dbReference type="PROSITE-ProRule" id="PRU01193"/>
    </source>
</evidence>
<feature type="domain" description="CNNM transmembrane" evidence="11">
    <location>
        <begin position="2"/>
        <end position="188"/>
    </location>
</feature>
<evidence type="ECO:0000256" key="5">
    <source>
        <dbReference type="ARBA" id="ARBA00022989"/>
    </source>
</evidence>
<keyword evidence="4" id="KW-0677">Repeat</keyword>
<comment type="subcellular location">
    <subcellularLocation>
        <location evidence="1">Membrane</location>
        <topology evidence="1">Multi-pass membrane protein</topology>
    </subcellularLocation>
</comment>
<dbReference type="SMART" id="SM01091">
    <property type="entry name" value="CorC_HlyC"/>
    <property type="match status" value="1"/>
</dbReference>
<evidence type="ECO:0000256" key="4">
    <source>
        <dbReference type="ARBA" id="ARBA00022737"/>
    </source>
</evidence>
<dbReference type="FunFam" id="3.10.580.10:FF:000002">
    <property type="entry name" value="Magnesium/cobalt efflux protein CorC"/>
    <property type="match status" value="1"/>
</dbReference>
<dbReference type="SUPFAM" id="SSF54631">
    <property type="entry name" value="CBS-domain pair"/>
    <property type="match status" value="1"/>
</dbReference>
<evidence type="ECO:0000256" key="6">
    <source>
        <dbReference type="ARBA" id="ARBA00023122"/>
    </source>
</evidence>
<feature type="domain" description="CBS" evidence="10">
    <location>
        <begin position="207"/>
        <end position="267"/>
    </location>
</feature>
<gene>
    <name evidence="12" type="ORF">IAA83_02930</name>
</gene>
<feature type="domain" description="CBS" evidence="10">
    <location>
        <begin position="270"/>
        <end position="330"/>
    </location>
</feature>
<dbReference type="Proteomes" id="UP000886741">
    <property type="component" value="Unassembled WGS sequence"/>
</dbReference>
<dbReference type="InterPro" id="IPR002550">
    <property type="entry name" value="CNNM"/>
</dbReference>
<accession>A0A9D1F8H7</accession>
<dbReference type="Gene3D" id="3.10.580.10">
    <property type="entry name" value="CBS-domain"/>
    <property type="match status" value="1"/>
</dbReference>
<dbReference type="Pfam" id="PF00571">
    <property type="entry name" value="CBS"/>
    <property type="match status" value="2"/>
</dbReference>
<evidence type="ECO:0000313" key="12">
    <source>
        <dbReference type="EMBL" id="HIS64310.1"/>
    </source>
</evidence>
<dbReference type="Pfam" id="PF03471">
    <property type="entry name" value="CorC_HlyC"/>
    <property type="match status" value="1"/>
</dbReference>
<evidence type="ECO:0000256" key="3">
    <source>
        <dbReference type="ARBA" id="ARBA00022692"/>
    </source>
</evidence>
<dbReference type="InterPro" id="IPR016169">
    <property type="entry name" value="FAD-bd_PCMH_sub2"/>
</dbReference>
<dbReference type="GO" id="GO:0005886">
    <property type="term" value="C:plasma membrane"/>
    <property type="evidence" value="ECO:0007669"/>
    <property type="project" value="TreeGrafter"/>
</dbReference>
<evidence type="ECO:0000259" key="11">
    <source>
        <dbReference type="PROSITE" id="PS51846"/>
    </source>
</evidence>
<keyword evidence="5 9" id="KW-1133">Transmembrane helix</keyword>
<protein>
    <submittedName>
        <fullName evidence="12">HlyC/CorC family transporter</fullName>
    </submittedName>
</protein>
<reference evidence="12" key="2">
    <citation type="journal article" date="2021" name="PeerJ">
        <title>Extensive microbial diversity within the chicken gut microbiome revealed by metagenomics and culture.</title>
        <authorList>
            <person name="Gilroy R."/>
            <person name="Ravi A."/>
            <person name="Getino M."/>
            <person name="Pursley I."/>
            <person name="Horton D.L."/>
            <person name="Alikhan N.F."/>
            <person name="Baker D."/>
            <person name="Gharbi K."/>
            <person name="Hall N."/>
            <person name="Watson M."/>
            <person name="Adriaenssens E.M."/>
            <person name="Foster-Nyarko E."/>
            <person name="Jarju S."/>
            <person name="Secka A."/>
            <person name="Antonio M."/>
            <person name="Oren A."/>
            <person name="Chaudhuri R.R."/>
            <person name="La Ragione R."/>
            <person name="Hildebrand F."/>
            <person name="Pallen M.J."/>
        </authorList>
    </citation>
    <scope>NUCLEOTIDE SEQUENCE</scope>
    <source>
        <strain evidence="12">ChiBcec16-1751</strain>
    </source>
</reference>
<dbReference type="EMBL" id="DVJJ01000050">
    <property type="protein sequence ID" value="HIS64310.1"/>
    <property type="molecule type" value="Genomic_DNA"/>
</dbReference>